<reference evidence="3" key="1">
    <citation type="journal article" date="2019" name="Int. J. Syst. Evol. Microbiol.">
        <title>The Global Catalogue of Microorganisms (GCM) 10K type strain sequencing project: providing services to taxonomists for standard genome sequencing and annotation.</title>
        <authorList>
            <consortium name="The Broad Institute Genomics Platform"/>
            <consortium name="The Broad Institute Genome Sequencing Center for Infectious Disease"/>
            <person name="Wu L."/>
            <person name="Ma J."/>
        </authorList>
    </citation>
    <scope>NUCLEOTIDE SEQUENCE [LARGE SCALE GENOMIC DNA]</scope>
    <source>
        <strain evidence="3">JCM 30742</strain>
    </source>
</reference>
<dbReference type="Gene3D" id="3.30.1540.10">
    <property type="entry name" value="formyl-coa transferase, domain 3"/>
    <property type="match status" value="1"/>
</dbReference>
<dbReference type="SUPFAM" id="SSF89796">
    <property type="entry name" value="CoA-transferase family III (CaiB/BaiF)"/>
    <property type="match status" value="1"/>
</dbReference>
<organism evidence="2 3">
    <name type="scientific">Arthrobacter ginkgonis</name>
    <dbReference type="NCBI Taxonomy" id="1630594"/>
    <lineage>
        <taxon>Bacteria</taxon>
        <taxon>Bacillati</taxon>
        <taxon>Actinomycetota</taxon>
        <taxon>Actinomycetes</taxon>
        <taxon>Micrococcales</taxon>
        <taxon>Micrococcaceae</taxon>
        <taxon>Arthrobacter</taxon>
    </lineage>
</organism>
<dbReference type="EMBL" id="BAABEO010000002">
    <property type="protein sequence ID" value="GAA3666775.1"/>
    <property type="molecule type" value="Genomic_DNA"/>
</dbReference>
<comment type="caution">
    <text evidence="2">The sequence shown here is derived from an EMBL/GenBank/DDBJ whole genome shotgun (WGS) entry which is preliminary data.</text>
</comment>
<dbReference type="InterPro" id="IPR023606">
    <property type="entry name" value="CoA-Trfase_III_dom_1_sf"/>
</dbReference>
<dbReference type="RefSeq" id="WP_345147797.1">
    <property type="nucleotide sequence ID" value="NZ_BAABEO010000002.1"/>
</dbReference>
<dbReference type="Pfam" id="PF02515">
    <property type="entry name" value="CoA_transf_3"/>
    <property type="match status" value="1"/>
</dbReference>
<dbReference type="InterPro" id="IPR050483">
    <property type="entry name" value="CoA-transferase_III_domain"/>
</dbReference>
<dbReference type="InterPro" id="IPR044855">
    <property type="entry name" value="CoA-Trfase_III_dom3_sf"/>
</dbReference>
<protein>
    <submittedName>
        <fullName evidence="2">CaiB/BaiF CoA-transferase family protein</fullName>
    </submittedName>
</protein>
<dbReference type="PANTHER" id="PTHR48207:SF3">
    <property type="entry name" value="SUCCINATE--HYDROXYMETHYLGLUTARATE COA-TRANSFERASE"/>
    <property type="match status" value="1"/>
</dbReference>
<dbReference type="Gene3D" id="3.40.50.10540">
    <property type="entry name" value="Crotonobetainyl-coa:carnitine coa-transferase, domain 1"/>
    <property type="match status" value="1"/>
</dbReference>
<evidence type="ECO:0000256" key="1">
    <source>
        <dbReference type="ARBA" id="ARBA00022679"/>
    </source>
</evidence>
<dbReference type="InterPro" id="IPR003673">
    <property type="entry name" value="CoA-Trfase_fam_III"/>
</dbReference>
<dbReference type="PANTHER" id="PTHR48207">
    <property type="entry name" value="SUCCINATE--HYDROXYMETHYLGLUTARATE COA-TRANSFERASE"/>
    <property type="match status" value="1"/>
</dbReference>
<keyword evidence="1" id="KW-0808">Transferase</keyword>
<dbReference type="Proteomes" id="UP001500752">
    <property type="component" value="Unassembled WGS sequence"/>
</dbReference>
<gene>
    <name evidence="2" type="ORF">GCM10023081_02030</name>
</gene>
<evidence type="ECO:0000313" key="2">
    <source>
        <dbReference type="EMBL" id="GAA3666775.1"/>
    </source>
</evidence>
<sequence length="411" mass="43743">MASVSAGSSLAGLRVVEIGTSVAAPYGAQVLGDLGAEVIKVERHGTGDDARQWLPPEWEGRSVAFLSFNRNKKSVVLDYKTGRGRELLEELVASADVLIQNLRPGSLAKAGFTWERLRELNPRLIYCEMSGYGHTGPRAGQPAYDPMVQAYSGIVSITGGEDGDPARVPVSLLDMGTGMWAVVGIYEALRRRDATGRGSHVQPSLLQTALTWLTAPLMGVAAGGAAPKRLGSGYRATVPSGAFPTSDGHVFLQAGNNDTWHRLLEALDARELRDREGFGSNADRVRHRNPVNVALSQHTVKFTTAEVLDRLGPTLVPHSAVHTVDQALEDEQVRAIGQIVPLEHPGIPGFRVVNLPLTFDGGYPPHQGAPPELGADTRSVLASLGLGEQDIDSLFADGTAAGRGTPDAVKH</sequence>
<proteinExistence type="predicted"/>
<accession>A0ABP7BSA7</accession>
<keyword evidence="3" id="KW-1185">Reference proteome</keyword>
<evidence type="ECO:0000313" key="3">
    <source>
        <dbReference type="Proteomes" id="UP001500752"/>
    </source>
</evidence>
<name>A0ABP7BSA7_9MICC</name>